<comment type="caution">
    <text evidence="7">The sequence shown here is derived from an EMBL/GenBank/DDBJ whole genome shotgun (WGS) entry which is preliminary data.</text>
</comment>
<dbReference type="EMBL" id="CAUJNA010003714">
    <property type="protein sequence ID" value="CAJ1408335.1"/>
    <property type="molecule type" value="Genomic_DNA"/>
</dbReference>
<dbReference type="InterPro" id="IPR003582">
    <property type="entry name" value="ShKT_dom"/>
</dbReference>
<dbReference type="SMART" id="SM00254">
    <property type="entry name" value="ShKT"/>
    <property type="match status" value="1"/>
</dbReference>
<evidence type="ECO:0000256" key="1">
    <source>
        <dbReference type="ARBA" id="ARBA00022737"/>
    </source>
</evidence>
<dbReference type="GO" id="GO:0006508">
    <property type="term" value="P:proteolysis"/>
    <property type="evidence" value="ECO:0007669"/>
    <property type="project" value="InterPro"/>
</dbReference>
<evidence type="ECO:0008006" key="9">
    <source>
        <dbReference type="Google" id="ProtNLM"/>
    </source>
</evidence>
<name>A0AA36NDC9_9DINO</name>
<feature type="domain" description="Apple" evidence="5">
    <location>
        <begin position="241"/>
        <end position="304"/>
    </location>
</feature>
<proteinExistence type="predicted"/>
<keyword evidence="1" id="KW-0677">Repeat</keyword>
<keyword evidence="8" id="KW-1185">Reference proteome</keyword>
<feature type="compositionally biased region" description="Low complexity" evidence="3">
    <location>
        <begin position="110"/>
        <end position="131"/>
    </location>
</feature>
<dbReference type="PROSITE" id="PS51670">
    <property type="entry name" value="SHKT"/>
    <property type="match status" value="1"/>
</dbReference>
<gene>
    <name evidence="7" type="ORF">EVOR1521_LOCUS29774</name>
</gene>
<sequence>MRRCLVALLLLQDVLGGPCADEHSFCAVWARKGACKENSAYMWRHCPKSCDECDRFTTTTVTSTEAPTTTPPPETSTSQLLPENSTTGLVETTSVVPELSQTKTKESDPTELPESTNELSETTNELPETTTMSPVPPTSKTTAPPTTQAVTTTTAKPLVPNAKRCSAYDHKANTDVAGTMLAVIPAPSDDVCCSKCDTTPRCAGFSFYLNVCYLKTNLQGTFRKSGCTSQIRKPSVTKTECSTFSQPEANKDLAGQLLAAIYAPEPAECCAACGREPKCQGFAYFDSYCYLKTNVAGTFYKPGCSVQMQSPVRRLEAEPLTLV</sequence>
<feature type="compositionally biased region" description="Low complexity" evidence="3">
    <location>
        <begin position="138"/>
        <end position="156"/>
    </location>
</feature>
<dbReference type="InterPro" id="IPR000177">
    <property type="entry name" value="Apple"/>
</dbReference>
<feature type="signal peptide" evidence="4">
    <location>
        <begin position="1"/>
        <end position="16"/>
    </location>
</feature>
<evidence type="ECO:0000259" key="5">
    <source>
        <dbReference type="PROSITE" id="PS50948"/>
    </source>
</evidence>
<protein>
    <recommendedName>
        <fullName evidence="9">ShKT domain-containing protein</fullName>
    </recommendedName>
</protein>
<reference evidence="7" key="1">
    <citation type="submission" date="2023-08" db="EMBL/GenBank/DDBJ databases">
        <authorList>
            <person name="Chen Y."/>
            <person name="Shah S."/>
            <person name="Dougan E. K."/>
            <person name="Thang M."/>
            <person name="Chan C."/>
        </authorList>
    </citation>
    <scope>NUCLEOTIDE SEQUENCE</scope>
</reference>
<evidence type="ECO:0000313" key="7">
    <source>
        <dbReference type="EMBL" id="CAJ1408335.1"/>
    </source>
</evidence>
<dbReference type="GO" id="GO:0005576">
    <property type="term" value="C:extracellular region"/>
    <property type="evidence" value="ECO:0007669"/>
    <property type="project" value="InterPro"/>
</dbReference>
<evidence type="ECO:0000313" key="8">
    <source>
        <dbReference type="Proteomes" id="UP001178507"/>
    </source>
</evidence>
<keyword evidence="2" id="KW-1015">Disulfide bond</keyword>
<organism evidence="7 8">
    <name type="scientific">Effrenium voratum</name>
    <dbReference type="NCBI Taxonomy" id="2562239"/>
    <lineage>
        <taxon>Eukaryota</taxon>
        <taxon>Sar</taxon>
        <taxon>Alveolata</taxon>
        <taxon>Dinophyceae</taxon>
        <taxon>Suessiales</taxon>
        <taxon>Symbiodiniaceae</taxon>
        <taxon>Effrenium</taxon>
    </lineage>
</organism>
<dbReference type="Pfam" id="PF14295">
    <property type="entry name" value="PAN_4"/>
    <property type="match status" value="1"/>
</dbReference>
<feature type="region of interest" description="Disordered" evidence="3">
    <location>
        <begin position="61"/>
        <end position="156"/>
    </location>
</feature>
<dbReference type="AlphaFoldDB" id="A0AA36NDC9"/>
<dbReference type="InterPro" id="IPR003609">
    <property type="entry name" value="Pan_app"/>
</dbReference>
<dbReference type="Pfam" id="PF00024">
    <property type="entry name" value="PAN_1"/>
    <property type="match status" value="1"/>
</dbReference>
<dbReference type="Pfam" id="PF01549">
    <property type="entry name" value="ShK"/>
    <property type="match status" value="1"/>
</dbReference>
<dbReference type="SMART" id="SM00223">
    <property type="entry name" value="APPLE"/>
    <property type="match status" value="2"/>
</dbReference>
<evidence type="ECO:0000256" key="2">
    <source>
        <dbReference type="ARBA" id="ARBA00023157"/>
    </source>
</evidence>
<evidence type="ECO:0000256" key="3">
    <source>
        <dbReference type="SAM" id="MobiDB-lite"/>
    </source>
</evidence>
<feature type="domain" description="Apple" evidence="5">
    <location>
        <begin position="165"/>
        <end position="227"/>
    </location>
</feature>
<evidence type="ECO:0000259" key="6">
    <source>
        <dbReference type="PROSITE" id="PS51670"/>
    </source>
</evidence>
<keyword evidence="4" id="KW-0732">Signal</keyword>
<dbReference type="Proteomes" id="UP001178507">
    <property type="component" value="Unassembled WGS sequence"/>
</dbReference>
<dbReference type="Gene3D" id="3.50.4.10">
    <property type="entry name" value="Hepatocyte Growth Factor"/>
    <property type="match status" value="2"/>
</dbReference>
<dbReference type="PROSITE" id="PS50948">
    <property type="entry name" value="PAN"/>
    <property type="match status" value="2"/>
</dbReference>
<feature type="compositionally biased region" description="Polar residues" evidence="3">
    <location>
        <begin position="79"/>
        <end position="102"/>
    </location>
</feature>
<feature type="domain" description="ShKT" evidence="6">
    <location>
        <begin position="19"/>
        <end position="53"/>
    </location>
</feature>
<evidence type="ECO:0000256" key="4">
    <source>
        <dbReference type="SAM" id="SignalP"/>
    </source>
</evidence>
<accession>A0AA36NDC9</accession>
<feature type="chain" id="PRO_5041231089" description="ShKT domain-containing protein" evidence="4">
    <location>
        <begin position="17"/>
        <end position="323"/>
    </location>
</feature>